<evidence type="ECO:0000313" key="2">
    <source>
        <dbReference type="EMBL" id="GBP40132.1"/>
    </source>
</evidence>
<name>A0A4C1VP02_EUMVA</name>
<dbReference type="Proteomes" id="UP000299102">
    <property type="component" value="Unassembled WGS sequence"/>
</dbReference>
<reference evidence="2 3" key="1">
    <citation type="journal article" date="2019" name="Commun. Biol.">
        <title>The bagworm genome reveals a unique fibroin gene that provides high tensile strength.</title>
        <authorList>
            <person name="Kono N."/>
            <person name="Nakamura H."/>
            <person name="Ohtoshi R."/>
            <person name="Tomita M."/>
            <person name="Numata K."/>
            <person name="Arakawa K."/>
        </authorList>
    </citation>
    <scope>NUCLEOTIDE SEQUENCE [LARGE SCALE GENOMIC DNA]</scope>
</reference>
<comment type="caution">
    <text evidence="2">The sequence shown here is derived from an EMBL/GenBank/DDBJ whole genome shotgun (WGS) entry which is preliminary data.</text>
</comment>
<dbReference type="AlphaFoldDB" id="A0A4C1VP02"/>
<organism evidence="2 3">
    <name type="scientific">Eumeta variegata</name>
    <name type="common">Bagworm moth</name>
    <name type="synonym">Eumeta japonica</name>
    <dbReference type="NCBI Taxonomy" id="151549"/>
    <lineage>
        <taxon>Eukaryota</taxon>
        <taxon>Metazoa</taxon>
        <taxon>Ecdysozoa</taxon>
        <taxon>Arthropoda</taxon>
        <taxon>Hexapoda</taxon>
        <taxon>Insecta</taxon>
        <taxon>Pterygota</taxon>
        <taxon>Neoptera</taxon>
        <taxon>Endopterygota</taxon>
        <taxon>Lepidoptera</taxon>
        <taxon>Glossata</taxon>
        <taxon>Ditrysia</taxon>
        <taxon>Tineoidea</taxon>
        <taxon>Psychidae</taxon>
        <taxon>Oiketicinae</taxon>
        <taxon>Eumeta</taxon>
    </lineage>
</organism>
<feature type="region of interest" description="Disordered" evidence="1">
    <location>
        <begin position="39"/>
        <end position="58"/>
    </location>
</feature>
<protein>
    <submittedName>
        <fullName evidence="2">Uncharacterized protein</fullName>
    </submittedName>
</protein>
<proteinExistence type="predicted"/>
<accession>A0A4C1VP02</accession>
<keyword evidence="3" id="KW-1185">Reference proteome</keyword>
<gene>
    <name evidence="2" type="ORF">EVAR_20273_1</name>
</gene>
<dbReference type="EMBL" id="BGZK01000377">
    <property type="protein sequence ID" value="GBP40132.1"/>
    <property type="molecule type" value="Genomic_DNA"/>
</dbReference>
<evidence type="ECO:0000256" key="1">
    <source>
        <dbReference type="SAM" id="MobiDB-lite"/>
    </source>
</evidence>
<sequence length="144" mass="15993">MSDFQGLMMELEGKLRVIVLIKSTNDRYNAVTYDRRRSVTESEAAPAQAGRGSRRNGIENRGFLCQTNKSRPPSKPNSISLRVAGSKHLTVIRASQSEQRPLGIPLLIKIYFALFGGCERIRRLYGPLAVTFCTAVQVTFGFVA</sequence>
<evidence type="ECO:0000313" key="3">
    <source>
        <dbReference type="Proteomes" id="UP000299102"/>
    </source>
</evidence>